<accession>A0A3L8RN96</accession>
<evidence type="ECO:0000256" key="9">
    <source>
        <dbReference type="ARBA" id="ARBA00047746"/>
    </source>
</evidence>
<comment type="cofactor">
    <cofactor evidence="1">
        <name>Mn(2+)</name>
        <dbReference type="ChEBI" id="CHEBI:29035"/>
    </cofactor>
</comment>
<evidence type="ECO:0000256" key="4">
    <source>
        <dbReference type="ARBA" id="ARBA00022723"/>
    </source>
</evidence>
<evidence type="ECO:0000256" key="7">
    <source>
        <dbReference type="ARBA" id="ARBA00023134"/>
    </source>
</evidence>
<name>A0A3L8RN96_STRRN</name>
<dbReference type="InterPro" id="IPR001233">
    <property type="entry name" value="RtcB"/>
</dbReference>
<protein>
    <recommendedName>
        <fullName evidence="2">3'-phosphate/5'-hydroxy nucleic acid ligase</fullName>
        <ecNumber evidence="2">6.5.1.8</ecNumber>
    </recommendedName>
</protein>
<organism evidence="11 12">
    <name type="scientific">Streptomyces rapamycinicus (strain ATCC 29253 / DSM 41530 / NRRL 5491 / AYB-994)</name>
    <name type="common">Streptomyces hygroscopicus (strain ATCC 29253)</name>
    <dbReference type="NCBI Taxonomy" id="1343740"/>
    <lineage>
        <taxon>Bacteria</taxon>
        <taxon>Bacillati</taxon>
        <taxon>Actinomycetota</taxon>
        <taxon>Actinomycetes</taxon>
        <taxon>Kitasatosporales</taxon>
        <taxon>Streptomycetaceae</taxon>
        <taxon>Streptomyces</taxon>
        <taxon>Streptomyces violaceusniger group</taxon>
    </lineage>
</organism>
<sequence>MDEIPGAYKPIEKVIDQQRDLVEVVARLKQVVCVKG</sequence>
<gene>
    <name evidence="11" type="ORF">D3C57_121175</name>
</gene>
<feature type="binding site" evidence="10">
    <location>
        <position position="35"/>
    </location>
    <ligand>
        <name>GMP</name>
        <dbReference type="ChEBI" id="CHEBI:58115"/>
    </ligand>
</feature>
<evidence type="ECO:0000256" key="6">
    <source>
        <dbReference type="ARBA" id="ARBA00022800"/>
    </source>
</evidence>
<dbReference type="GO" id="GO:0005525">
    <property type="term" value="F:GTP binding"/>
    <property type="evidence" value="ECO:0007669"/>
    <property type="project" value="UniProtKB-KW"/>
</dbReference>
<keyword evidence="7 10" id="KW-0342">GTP-binding</keyword>
<dbReference type="GO" id="GO:0046872">
    <property type="term" value="F:metal ion binding"/>
    <property type="evidence" value="ECO:0007669"/>
    <property type="project" value="UniProtKB-KW"/>
</dbReference>
<dbReference type="EC" id="6.5.1.8" evidence="2"/>
<dbReference type="GO" id="GO:0170057">
    <property type="term" value="F:RNA ligase (GTP) activity"/>
    <property type="evidence" value="ECO:0007669"/>
    <property type="project" value="UniProtKB-EC"/>
</dbReference>
<dbReference type="EMBL" id="QYCY01000001">
    <property type="protein sequence ID" value="RLV80938.1"/>
    <property type="molecule type" value="Genomic_DNA"/>
</dbReference>
<dbReference type="SUPFAM" id="SSF103365">
    <property type="entry name" value="Hypothetical protein PH1602"/>
    <property type="match status" value="1"/>
</dbReference>
<evidence type="ECO:0000256" key="1">
    <source>
        <dbReference type="ARBA" id="ARBA00001936"/>
    </source>
</evidence>
<evidence type="ECO:0000313" key="11">
    <source>
        <dbReference type="EMBL" id="RLV80938.1"/>
    </source>
</evidence>
<evidence type="ECO:0000256" key="3">
    <source>
        <dbReference type="ARBA" id="ARBA00022598"/>
    </source>
</evidence>
<keyword evidence="5 10" id="KW-0547">Nucleotide-binding</keyword>
<evidence type="ECO:0000256" key="2">
    <source>
        <dbReference type="ARBA" id="ARBA00012726"/>
    </source>
</evidence>
<keyword evidence="8" id="KW-0464">Manganese</keyword>
<evidence type="ECO:0000313" key="12">
    <source>
        <dbReference type="Proteomes" id="UP000281594"/>
    </source>
</evidence>
<dbReference type="InterPro" id="IPR036025">
    <property type="entry name" value="RtcB-like_sf"/>
</dbReference>
<keyword evidence="3 11" id="KW-0436">Ligase</keyword>
<reference evidence="11 12" key="1">
    <citation type="journal article" date="2018" name="J. Biol. Chem.">
        <title>Discovery of the actinoplanic acid pathway in Streptomyces rapamycinicus reveals a genetically conserved synergism with rapamycin.</title>
        <authorList>
            <person name="Mrak P."/>
            <person name="Krastel P."/>
            <person name="Pivk Lukancic P."/>
            <person name="Tao J."/>
            <person name="Pistorius D."/>
            <person name="Moore C.M."/>
        </authorList>
    </citation>
    <scope>NUCLEOTIDE SEQUENCE [LARGE SCALE GENOMIC DNA]</scope>
    <source>
        <strain evidence="11 12">NRRL 5491</strain>
    </source>
</reference>
<dbReference type="Proteomes" id="UP000281594">
    <property type="component" value="Unassembled WGS sequence"/>
</dbReference>
<proteinExistence type="predicted"/>
<evidence type="ECO:0000256" key="8">
    <source>
        <dbReference type="ARBA" id="ARBA00023211"/>
    </source>
</evidence>
<dbReference type="AlphaFoldDB" id="A0A3L8RN96"/>
<keyword evidence="6" id="KW-0692">RNA repair</keyword>
<dbReference type="GO" id="GO:0006396">
    <property type="term" value="P:RNA processing"/>
    <property type="evidence" value="ECO:0007669"/>
    <property type="project" value="InterPro"/>
</dbReference>
<comment type="catalytic activity">
    <reaction evidence="9">
        <text>a 3'-end 3'-phospho-ribonucleotide-RNA + a 5'-end dephospho-ribonucleoside-RNA + GTP = a ribonucleotidyl-ribonucleotide-RNA + GMP + diphosphate</text>
        <dbReference type="Rhea" id="RHEA:68076"/>
        <dbReference type="Rhea" id="RHEA-COMP:10463"/>
        <dbReference type="Rhea" id="RHEA-COMP:13936"/>
        <dbReference type="Rhea" id="RHEA-COMP:17355"/>
        <dbReference type="ChEBI" id="CHEBI:33019"/>
        <dbReference type="ChEBI" id="CHEBI:37565"/>
        <dbReference type="ChEBI" id="CHEBI:58115"/>
        <dbReference type="ChEBI" id="CHEBI:83062"/>
        <dbReference type="ChEBI" id="CHEBI:138284"/>
        <dbReference type="ChEBI" id="CHEBI:173118"/>
        <dbReference type="EC" id="6.5.1.8"/>
    </reaction>
</comment>
<dbReference type="GO" id="GO:0042245">
    <property type="term" value="P:RNA repair"/>
    <property type="evidence" value="ECO:0007669"/>
    <property type="project" value="UniProtKB-KW"/>
</dbReference>
<comment type="caution">
    <text evidence="11">The sequence shown here is derived from an EMBL/GenBank/DDBJ whole genome shotgun (WGS) entry which is preliminary data.</text>
</comment>
<dbReference type="Gene3D" id="3.90.1860.10">
    <property type="entry name" value="tRNA-splicing ligase RtcB"/>
    <property type="match status" value="1"/>
</dbReference>
<dbReference type="Pfam" id="PF01139">
    <property type="entry name" value="RtcB"/>
    <property type="match status" value="1"/>
</dbReference>
<keyword evidence="4" id="KW-0479">Metal-binding</keyword>
<evidence type="ECO:0000256" key="10">
    <source>
        <dbReference type="PIRSR" id="PIRSR601233-2"/>
    </source>
</evidence>
<evidence type="ECO:0000256" key="5">
    <source>
        <dbReference type="ARBA" id="ARBA00022741"/>
    </source>
</evidence>